<dbReference type="PROSITE" id="PS00903">
    <property type="entry name" value="CYT_DCMP_DEAMINASES_1"/>
    <property type="match status" value="1"/>
</dbReference>
<keyword evidence="18" id="KW-1185">Reference proteome</keyword>
<comment type="similarity">
    <text evidence="3 15">Belongs to the cytidine and deoxycytidylate deaminase family.</text>
</comment>
<feature type="binding site" evidence="14">
    <location>
        <position position="57"/>
    </location>
    <ligand>
        <name>Zn(2+)</name>
        <dbReference type="ChEBI" id="CHEBI:29105"/>
        <note>catalytic</note>
    </ligand>
</feature>
<feature type="active site" description="Proton donor" evidence="12">
    <location>
        <position position="59"/>
    </location>
</feature>
<dbReference type="PANTHER" id="PTHR11644:SF2">
    <property type="entry name" value="CYTIDINE DEAMINASE"/>
    <property type="match status" value="1"/>
</dbReference>
<evidence type="ECO:0000313" key="17">
    <source>
        <dbReference type="EMBL" id="SDM30214.1"/>
    </source>
</evidence>
<dbReference type="GO" id="GO:0004126">
    <property type="term" value="F:cytidine deaminase activity"/>
    <property type="evidence" value="ECO:0007669"/>
    <property type="project" value="UniProtKB-UniRule"/>
</dbReference>
<dbReference type="InterPro" id="IPR006262">
    <property type="entry name" value="Cyt_deam_tetra"/>
</dbReference>
<feature type="binding site" evidence="14">
    <location>
        <position position="90"/>
    </location>
    <ligand>
        <name>Zn(2+)</name>
        <dbReference type="ChEBI" id="CHEBI:29105"/>
        <note>catalytic</note>
    </ligand>
</feature>
<evidence type="ECO:0000313" key="18">
    <source>
        <dbReference type="Proteomes" id="UP000199309"/>
    </source>
</evidence>
<dbReference type="SUPFAM" id="SSF53927">
    <property type="entry name" value="Cytidine deaminase-like"/>
    <property type="match status" value="1"/>
</dbReference>
<dbReference type="EC" id="3.5.4.5" evidence="4 15"/>
<dbReference type="RefSeq" id="WP_091648063.1">
    <property type="nucleotide sequence ID" value="NZ_FNHQ01000004.1"/>
</dbReference>
<keyword evidence="8 14" id="KW-0862">Zinc</keyword>
<dbReference type="GO" id="GO:0008270">
    <property type="term" value="F:zinc ion binding"/>
    <property type="evidence" value="ECO:0007669"/>
    <property type="project" value="UniProtKB-UniRule"/>
</dbReference>
<protein>
    <recommendedName>
        <fullName evidence="5 15">Cytidine deaminase</fullName>
        <ecNumber evidence="4 15">3.5.4.5</ecNumber>
    </recommendedName>
    <alternativeName>
        <fullName evidence="9 15">Cytidine aminohydrolase</fullName>
    </alternativeName>
</protein>
<dbReference type="GO" id="GO:0042802">
    <property type="term" value="F:identical protein binding"/>
    <property type="evidence" value="ECO:0007669"/>
    <property type="project" value="UniProtKB-ARBA"/>
</dbReference>
<accession>A0A1G9S488</accession>
<dbReference type="NCBIfam" id="TIGR01354">
    <property type="entry name" value="cyt_deam_tetra"/>
    <property type="match status" value="1"/>
</dbReference>
<dbReference type="GO" id="GO:0072527">
    <property type="term" value="P:pyrimidine-containing compound metabolic process"/>
    <property type="evidence" value="ECO:0007669"/>
    <property type="project" value="UniProtKB-ARBA"/>
</dbReference>
<dbReference type="CDD" id="cd01283">
    <property type="entry name" value="cytidine_deaminase"/>
    <property type="match status" value="1"/>
</dbReference>
<dbReference type="InterPro" id="IPR002125">
    <property type="entry name" value="CMP_dCMP_dom"/>
</dbReference>
<dbReference type="PANTHER" id="PTHR11644">
    <property type="entry name" value="CYTIDINE DEAMINASE"/>
    <property type="match status" value="1"/>
</dbReference>
<feature type="binding site" evidence="14">
    <location>
        <position position="93"/>
    </location>
    <ligand>
        <name>Zn(2+)</name>
        <dbReference type="ChEBI" id="CHEBI:29105"/>
        <note>catalytic</note>
    </ligand>
</feature>
<dbReference type="EMBL" id="FNHQ01000004">
    <property type="protein sequence ID" value="SDM30214.1"/>
    <property type="molecule type" value="Genomic_DNA"/>
</dbReference>
<dbReference type="PROSITE" id="PS51747">
    <property type="entry name" value="CYT_DCMP_DEAMINASES_2"/>
    <property type="match status" value="1"/>
</dbReference>
<evidence type="ECO:0000256" key="3">
    <source>
        <dbReference type="ARBA" id="ARBA00006576"/>
    </source>
</evidence>
<dbReference type="InterPro" id="IPR050202">
    <property type="entry name" value="Cyt/Deoxycyt_deaminase"/>
</dbReference>
<keyword evidence="7 15" id="KW-0378">Hydrolase</keyword>
<feature type="domain" description="CMP/dCMP-type deaminase" evidence="16">
    <location>
        <begin position="5"/>
        <end position="129"/>
    </location>
</feature>
<comment type="catalytic activity">
    <reaction evidence="11 15">
        <text>cytidine + H2O + H(+) = uridine + NH4(+)</text>
        <dbReference type="Rhea" id="RHEA:16069"/>
        <dbReference type="ChEBI" id="CHEBI:15377"/>
        <dbReference type="ChEBI" id="CHEBI:15378"/>
        <dbReference type="ChEBI" id="CHEBI:16704"/>
        <dbReference type="ChEBI" id="CHEBI:17562"/>
        <dbReference type="ChEBI" id="CHEBI:28938"/>
        <dbReference type="EC" id="3.5.4.5"/>
    </reaction>
</comment>
<dbReference type="GO" id="GO:0055086">
    <property type="term" value="P:nucleobase-containing small molecule metabolic process"/>
    <property type="evidence" value="ECO:0007669"/>
    <property type="project" value="UniProtKB-ARBA"/>
</dbReference>
<gene>
    <name evidence="17" type="ORF">SAMN05660299_00626</name>
</gene>
<evidence type="ECO:0000256" key="2">
    <source>
        <dbReference type="ARBA" id="ARBA00003949"/>
    </source>
</evidence>
<dbReference type="AlphaFoldDB" id="A0A1G9S488"/>
<comment type="cofactor">
    <cofactor evidence="1 14 15">
        <name>Zn(2+)</name>
        <dbReference type="ChEBI" id="CHEBI:29105"/>
    </cofactor>
</comment>
<evidence type="ECO:0000256" key="12">
    <source>
        <dbReference type="PIRSR" id="PIRSR606262-1"/>
    </source>
</evidence>
<sequence>MIEDAAVAILIKKAREAQQNAYAPYSHFSVGAAVLTEDTRIYTGCNVENASYGLTMCAERNAIYNAVAGGCRVFRALALVGTGPDWITPCGACRQVMEEFHIPEIILTKSNDTYKIVSLRALLPHAFGL</sequence>
<reference evidence="17 18" key="1">
    <citation type="submission" date="2016-10" db="EMBL/GenBank/DDBJ databases">
        <authorList>
            <person name="de Groot N.N."/>
        </authorList>
    </citation>
    <scope>NUCLEOTIDE SEQUENCE [LARGE SCALE GENOMIC DNA]</scope>
    <source>
        <strain evidence="17 18">DSM 16981</strain>
    </source>
</reference>
<dbReference type="Gene3D" id="3.40.140.10">
    <property type="entry name" value="Cytidine Deaminase, domain 2"/>
    <property type="match status" value="1"/>
</dbReference>
<evidence type="ECO:0000256" key="11">
    <source>
        <dbReference type="ARBA" id="ARBA00049558"/>
    </source>
</evidence>
<evidence type="ECO:0000256" key="5">
    <source>
        <dbReference type="ARBA" id="ARBA00018266"/>
    </source>
</evidence>
<dbReference type="NCBIfam" id="NF004064">
    <property type="entry name" value="PRK05578.1"/>
    <property type="match status" value="1"/>
</dbReference>
<evidence type="ECO:0000256" key="14">
    <source>
        <dbReference type="PIRSR" id="PIRSR606262-3"/>
    </source>
</evidence>
<organism evidence="17 18">
    <name type="scientific">Megasphaera paucivorans</name>
    <dbReference type="NCBI Taxonomy" id="349095"/>
    <lineage>
        <taxon>Bacteria</taxon>
        <taxon>Bacillati</taxon>
        <taxon>Bacillota</taxon>
        <taxon>Negativicutes</taxon>
        <taxon>Veillonellales</taxon>
        <taxon>Veillonellaceae</taxon>
        <taxon>Megasphaera</taxon>
    </lineage>
</organism>
<evidence type="ECO:0000256" key="6">
    <source>
        <dbReference type="ARBA" id="ARBA00022723"/>
    </source>
</evidence>
<name>A0A1G9S488_9FIRM</name>
<dbReference type="STRING" id="349095.SAMN05660299_00626"/>
<evidence type="ECO:0000256" key="4">
    <source>
        <dbReference type="ARBA" id="ARBA00012783"/>
    </source>
</evidence>
<keyword evidence="6 14" id="KW-0479">Metal-binding</keyword>
<comment type="catalytic activity">
    <reaction evidence="10 15">
        <text>2'-deoxycytidine + H2O + H(+) = 2'-deoxyuridine + NH4(+)</text>
        <dbReference type="Rhea" id="RHEA:13433"/>
        <dbReference type="ChEBI" id="CHEBI:15377"/>
        <dbReference type="ChEBI" id="CHEBI:15378"/>
        <dbReference type="ChEBI" id="CHEBI:15698"/>
        <dbReference type="ChEBI" id="CHEBI:16450"/>
        <dbReference type="ChEBI" id="CHEBI:28938"/>
        <dbReference type="EC" id="3.5.4.5"/>
    </reaction>
</comment>
<dbReference type="Proteomes" id="UP000199309">
    <property type="component" value="Unassembled WGS sequence"/>
</dbReference>
<dbReference type="InterPro" id="IPR016192">
    <property type="entry name" value="APOBEC/CMP_deaminase_Zn-bd"/>
</dbReference>
<dbReference type="OrthoDB" id="9795347at2"/>
<evidence type="ECO:0000259" key="16">
    <source>
        <dbReference type="PROSITE" id="PS51747"/>
    </source>
</evidence>
<evidence type="ECO:0000256" key="7">
    <source>
        <dbReference type="ARBA" id="ARBA00022801"/>
    </source>
</evidence>
<dbReference type="Pfam" id="PF00383">
    <property type="entry name" value="dCMP_cyt_deam_1"/>
    <property type="match status" value="1"/>
</dbReference>
<evidence type="ECO:0000256" key="10">
    <source>
        <dbReference type="ARBA" id="ARBA00049252"/>
    </source>
</evidence>
<dbReference type="GO" id="GO:0005829">
    <property type="term" value="C:cytosol"/>
    <property type="evidence" value="ECO:0007669"/>
    <property type="project" value="TreeGrafter"/>
</dbReference>
<evidence type="ECO:0000256" key="8">
    <source>
        <dbReference type="ARBA" id="ARBA00022833"/>
    </source>
</evidence>
<evidence type="ECO:0000256" key="15">
    <source>
        <dbReference type="RuleBase" id="RU364006"/>
    </source>
</evidence>
<proteinExistence type="inferred from homology"/>
<dbReference type="InterPro" id="IPR016193">
    <property type="entry name" value="Cytidine_deaminase-like"/>
</dbReference>
<evidence type="ECO:0000256" key="1">
    <source>
        <dbReference type="ARBA" id="ARBA00001947"/>
    </source>
</evidence>
<feature type="binding site" evidence="13">
    <location>
        <begin position="46"/>
        <end position="52"/>
    </location>
    <ligand>
        <name>substrate</name>
    </ligand>
</feature>
<comment type="function">
    <text evidence="2 15">This enzyme scavenges exogenous and endogenous cytidine and 2'-deoxycytidine for UMP synthesis.</text>
</comment>
<evidence type="ECO:0000256" key="13">
    <source>
        <dbReference type="PIRSR" id="PIRSR606262-2"/>
    </source>
</evidence>
<evidence type="ECO:0000256" key="9">
    <source>
        <dbReference type="ARBA" id="ARBA00032005"/>
    </source>
</evidence>
<dbReference type="FunFam" id="3.40.140.10:FF:000008">
    <property type="entry name" value="Cytidine deaminase"/>
    <property type="match status" value="1"/>
</dbReference>